<feature type="domain" description="NrtR DNA-binding winged helix" evidence="1">
    <location>
        <begin position="150"/>
        <end position="207"/>
    </location>
</feature>
<dbReference type="RefSeq" id="WP_262567305.1">
    <property type="nucleotide sequence ID" value="NZ_JAPFCC010000001.1"/>
</dbReference>
<dbReference type="Gene3D" id="3.90.79.10">
    <property type="entry name" value="Nucleoside Triphosphate Pyrophosphohydrolase"/>
    <property type="match status" value="1"/>
</dbReference>
<sequence length="225" mass="25429">MSLNTALISVDIVAFRLVKGRLNVLARRIQADGNKPEWMLPAGKIDPVRDQSLDDTAYRQLELLTNKKPGYIEQVVTLGDSQRDSRGWSLTIVYYALIDSSDSEQLAPSAQWLPSDAEALKGQLAYDHSRLVQQALDRLKSKIQYSSLPVYLLPEHFTLSDIHGVFSAVLDKAPPMRSIRNRFLQGDLLIDTGRLKRGSNRPAALYKVNQDSEAWLFDRLYISTR</sequence>
<dbReference type="InterPro" id="IPR054105">
    <property type="entry name" value="WHD_NrtR"/>
</dbReference>
<gene>
    <name evidence="2" type="ORF">NX722_06685</name>
</gene>
<organism evidence="2 3">
    <name type="scientific">Endozoicomonas gorgoniicola</name>
    <dbReference type="NCBI Taxonomy" id="1234144"/>
    <lineage>
        <taxon>Bacteria</taxon>
        <taxon>Pseudomonadati</taxon>
        <taxon>Pseudomonadota</taxon>
        <taxon>Gammaproteobacteria</taxon>
        <taxon>Oceanospirillales</taxon>
        <taxon>Endozoicomonadaceae</taxon>
        <taxon>Endozoicomonas</taxon>
    </lineage>
</organism>
<accession>A0ABT3MSH8</accession>
<comment type="caution">
    <text evidence="2">The sequence shown here is derived from an EMBL/GenBank/DDBJ whole genome shotgun (WGS) entry which is preliminary data.</text>
</comment>
<dbReference type="EMBL" id="JAPFCC010000001">
    <property type="protein sequence ID" value="MCW7552337.1"/>
    <property type="molecule type" value="Genomic_DNA"/>
</dbReference>
<name>A0ABT3MSH8_9GAMM</name>
<evidence type="ECO:0000313" key="3">
    <source>
        <dbReference type="Proteomes" id="UP001209854"/>
    </source>
</evidence>
<dbReference type="InterPro" id="IPR036388">
    <property type="entry name" value="WH-like_DNA-bd_sf"/>
</dbReference>
<proteinExistence type="predicted"/>
<dbReference type="InterPro" id="IPR015797">
    <property type="entry name" value="NUDIX_hydrolase-like_dom_sf"/>
</dbReference>
<evidence type="ECO:0000259" key="1">
    <source>
        <dbReference type="Pfam" id="PF21906"/>
    </source>
</evidence>
<protein>
    <submittedName>
        <fullName evidence="2">NUDIX hydrolase</fullName>
    </submittedName>
</protein>
<dbReference type="Gene3D" id="1.10.10.10">
    <property type="entry name" value="Winged helix-like DNA-binding domain superfamily/Winged helix DNA-binding domain"/>
    <property type="match status" value="1"/>
</dbReference>
<keyword evidence="2" id="KW-0378">Hydrolase</keyword>
<dbReference type="SUPFAM" id="SSF55811">
    <property type="entry name" value="Nudix"/>
    <property type="match status" value="1"/>
</dbReference>
<dbReference type="PANTHER" id="PTHR43736:SF4">
    <property type="entry name" value="SLR1690 PROTEIN"/>
    <property type="match status" value="1"/>
</dbReference>
<dbReference type="Pfam" id="PF21906">
    <property type="entry name" value="WHD_NrtR"/>
    <property type="match status" value="1"/>
</dbReference>
<dbReference type="CDD" id="cd18873">
    <property type="entry name" value="NUDIX_NadM_like"/>
    <property type="match status" value="1"/>
</dbReference>
<evidence type="ECO:0000313" key="2">
    <source>
        <dbReference type="EMBL" id="MCW7552337.1"/>
    </source>
</evidence>
<reference evidence="2 3" key="1">
    <citation type="submission" date="2022-10" db="EMBL/GenBank/DDBJ databases">
        <title>High-quality genome sequences of two octocoral-associated bacteria, Endozoicomonas euniceicola EF212 and Endozoicomonas gorgoniicola PS125.</title>
        <authorList>
            <person name="Chiou Y.-J."/>
            <person name="Chen Y.-H."/>
        </authorList>
    </citation>
    <scope>NUCLEOTIDE SEQUENCE [LARGE SCALE GENOMIC DNA]</scope>
    <source>
        <strain evidence="2 3">PS125</strain>
    </source>
</reference>
<dbReference type="PANTHER" id="PTHR43736">
    <property type="entry name" value="ADP-RIBOSE PYROPHOSPHATASE"/>
    <property type="match status" value="1"/>
</dbReference>
<keyword evidence="3" id="KW-1185">Reference proteome</keyword>
<dbReference type="GO" id="GO:0016787">
    <property type="term" value="F:hydrolase activity"/>
    <property type="evidence" value="ECO:0007669"/>
    <property type="project" value="UniProtKB-KW"/>
</dbReference>
<dbReference type="InterPro" id="IPR036390">
    <property type="entry name" value="WH_DNA-bd_sf"/>
</dbReference>
<dbReference type="SUPFAM" id="SSF46785">
    <property type="entry name" value="Winged helix' DNA-binding domain"/>
    <property type="match status" value="1"/>
</dbReference>
<dbReference type="Proteomes" id="UP001209854">
    <property type="component" value="Unassembled WGS sequence"/>
</dbReference>